<dbReference type="HOGENOM" id="CLU_2170113_0_0_6"/>
<dbReference type="Proteomes" id="UP000002490">
    <property type="component" value="Chromosome"/>
</dbReference>
<dbReference type="AlphaFoldDB" id="Q8CKJ6"/>
<evidence type="ECO:0000313" key="2">
    <source>
        <dbReference type="Proteomes" id="UP000002490"/>
    </source>
</evidence>
<dbReference type="KEGG" id="ypk:y3411"/>
<protein>
    <submittedName>
        <fullName evidence="1">Uncharacterized protein</fullName>
    </submittedName>
</protein>
<organism evidence="1 2">
    <name type="scientific">Yersinia pestis</name>
    <dbReference type="NCBI Taxonomy" id="632"/>
    <lineage>
        <taxon>Bacteria</taxon>
        <taxon>Pseudomonadati</taxon>
        <taxon>Pseudomonadota</taxon>
        <taxon>Gammaproteobacteria</taxon>
        <taxon>Enterobacterales</taxon>
        <taxon>Yersiniaceae</taxon>
        <taxon>Yersinia</taxon>
    </lineage>
</organism>
<accession>Q8CKJ6</accession>
<gene>
    <name evidence="1" type="ordered locus">y3411</name>
</gene>
<reference evidence="1 2" key="1">
    <citation type="journal article" date="2002" name="J. Bacteriol.">
        <title>Genome sequence of Yersinia pestis KIM.</title>
        <authorList>
            <person name="Deng W."/>
            <person name="Burland V."/>
            <person name="Plunkett G.III."/>
            <person name="Boutin A."/>
            <person name="Mayhew G.F."/>
            <person name="Liss P."/>
            <person name="Perna N.T."/>
            <person name="Rose D.J."/>
            <person name="Mau B."/>
            <person name="Zhou S."/>
            <person name="Schwartz D.C."/>
            <person name="Fetherston J.D."/>
            <person name="Lindler L.E."/>
            <person name="Brubaker R.R."/>
            <person name="Plana G.V."/>
            <person name="Straley S.C."/>
            <person name="McDonough K.A."/>
            <person name="Nilles M.L."/>
            <person name="Matson J.S."/>
            <person name="Blattner F.R."/>
            <person name="Perry R.D."/>
        </authorList>
    </citation>
    <scope>NUCLEOTIDE SEQUENCE [LARGE SCALE GENOMIC DNA]</scope>
    <source>
        <strain evidence="2">KIM10+ / Biovar Mediaevalis</strain>
    </source>
</reference>
<dbReference type="SUPFAM" id="SSF52777">
    <property type="entry name" value="CoA-dependent acyltransferases"/>
    <property type="match status" value="1"/>
</dbReference>
<name>Q8CKJ6_YERPE</name>
<evidence type="ECO:0000313" key="1">
    <source>
        <dbReference type="EMBL" id="AAM86961.1"/>
    </source>
</evidence>
<sequence>MWIDHQVFERDGELHFNWDVVEALFPAGVIDAMFAAYCQLLEKLCVTEHWHDSVEIALPAPQQQSRQRVNATHQAMIFSPMHCRVAHAMAAYAQQTALIWGGQPPQLSTT</sequence>
<proteinExistence type="predicted"/>
<dbReference type="Gene3D" id="3.30.559.30">
    <property type="entry name" value="Nonribosomal peptide synthetase, condensation domain"/>
    <property type="match status" value="1"/>
</dbReference>
<dbReference type="DNASU" id="1148358"/>
<dbReference type="EMBL" id="AE009952">
    <property type="protein sequence ID" value="AAM86961.1"/>
    <property type="molecule type" value="Genomic_DNA"/>
</dbReference>